<reference evidence="3 4" key="1">
    <citation type="submission" date="2022-03" db="EMBL/GenBank/DDBJ databases">
        <authorList>
            <person name="Jo J.-H."/>
            <person name="Im W.-T."/>
        </authorList>
    </citation>
    <scope>NUCLEOTIDE SEQUENCE [LARGE SCALE GENOMIC DNA]</scope>
    <source>
        <strain evidence="3 4">SM33</strain>
    </source>
</reference>
<dbReference type="PANTHER" id="PTHR30005">
    <property type="entry name" value="EXOPOLYPHOSPHATASE"/>
    <property type="match status" value="1"/>
</dbReference>
<sequence>MTRRQPVSVIDIGSNSVRLVIYSGRQRAPSPMFNEKVMAGLGSGLSEDGELHEDSMQSALRALNRYRLLLKHVRVKETRVVATAAVRDAHNGDDFVREVEAMGLPCEVISADEEAHYSGLGVVSAFPGASGIVGDLGGGSLELVEVGGGNALNGISLPLGVLRADRSKAGSKKAYEALREGLKKNGLHKAGKGRPFYMVGGSWRALAKIDMAATNFPLPATHHYRMKPSRAAELKKLAEEGGDLLRVVSPARHAATPIAAMLLTHIVDLLEPSELIVSAFGLREGLLYSQLDKRTRALDPLVEAARDAGGGEHRFGQHGDLLHEWVSPLFEDSPKMERLRRAACLLADVAWQAAPMFRADRGVEMALHGDWTGVDAAGRVIMAQALTSNFGRDGLPDQRMNQLVRPEDLRRAHCWGLAMRLGQRLSGGVASVLERTNLNLSRTGVTLCVPHREEALAGDAVRRRLQRLAESLDRKAEVATFI</sequence>
<evidence type="ECO:0000313" key="4">
    <source>
        <dbReference type="Proteomes" id="UP001203058"/>
    </source>
</evidence>
<evidence type="ECO:0000259" key="1">
    <source>
        <dbReference type="Pfam" id="PF02541"/>
    </source>
</evidence>
<organism evidence="3 4">
    <name type="scientific">Sphingomonas telluris</name>
    <dbReference type="NCBI Taxonomy" id="2907998"/>
    <lineage>
        <taxon>Bacteria</taxon>
        <taxon>Pseudomonadati</taxon>
        <taxon>Pseudomonadota</taxon>
        <taxon>Alphaproteobacteria</taxon>
        <taxon>Sphingomonadales</taxon>
        <taxon>Sphingomonadaceae</taxon>
        <taxon>Sphingomonas</taxon>
    </lineage>
</organism>
<dbReference type="Gene3D" id="1.10.3210.10">
    <property type="entry name" value="Hypothetical protein af1432"/>
    <property type="match status" value="1"/>
</dbReference>
<keyword evidence="4" id="KW-1185">Reference proteome</keyword>
<feature type="domain" description="Ppx/GppA phosphatase N-terminal" evidence="1">
    <location>
        <begin position="20"/>
        <end position="293"/>
    </location>
</feature>
<dbReference type="SUPFAM" id="SSF53067">
    <property type="entry name" value="Actin-like ATPase domain"/>
    <property type="match status" value="2"/>
</dbReference>
<accession>A0ABS9VM26</accession>
<name>A0ABS9VM26_9SPHN</name>
<comment type="caution">
    <text evidence="3">The sequence shown here is derived from an EMBL/GenBank/DDBJ whole genome shotgun (WGS) entry which is preliminary data.</text>
</comment>
<dbReference type="SUPFAM" id="SSF109604">
    <property type="entry name" value="HD-domain/PDEase-like"/>
    <property type="match status" value="1"/>
</dbReference>
<dbReference type="Gene3D" id="3.30.420.150">
    <property type="entry name" value="Exopolyphosphatase. Domain 2"/>
    <property type="match status" value="1"/>
</dbReference>
<evidence type="ECO:0000313" key="3">
    <source>
        <dbReference type="EMBL" id="MCH8616020.1"/>
    </source>
</evidence>
<proteinExistence type="predicted"/>
<dbReference type="EMBL" id="JAKZHW010000001">
    <property type="protein sequence ID" value="MCH8616020.1"/>
    <property type="molecule type" value="Genomic_DNA"/>
</dbReference>
<dbReference type="Gene3D" id="3.30.420.40">
    <property type="match status" value="1"/>
</dbReference>
<dbReference type="Pfam" id="PF21697">
    <property type="entry name" value="Ppx_C"/>
    <property type="match status" value="1"/>
</dbReference>
<dbReference type="InterPro" id="IPR043129">
    <property type="entry name" value="ATPase_NBD"/>
</dbReference>
<dbReference type="PANTHER" id="PTHR30005:SF0">
    <property type="entry name" value="RETROGRADE REGULATION PROTEIN 2"/>
    <property type="match status" value="1"/>
</dbReference>
<gene>
    <name evidence="3" type="ORF">LZ016_07895</name>
</gene>
<protein>
    <submittedName>
        <fullName evidence="3">Ppx/GppA family phosphatase</fullName>
    </submittedName>
</protein>
<feature type="domain" description="Exopolyphosphatase C-terminal" evidence="2">
    <location>
        <begin position="336"/>
        <end position="477"/>
    </location>
</feature>
<dbReference type="InterPro" id="IPR048951">
    <property type="entry name" value="Ppx_C"/>
</dbReference>
<dbReference type="RefSeq" id="WP_241446847.1">
    <property type="nucleotide sequence ID" value="NZ_JAKZHW010000001.1"/>
</dbReference>
<dbReference type="InterPro" id="IPR003695">
    <property type="entry name" value="Ppx_GppA_N"/>
</dbReference>
<dbReference type="InterPro" id="IPR050273">
    <property type="entry name" value="GppA/Ppx_hydrolase"/>
</dbReference>
<dbReference type="Proteomes" id="UP001203058">
    <property type="component" value="Unassembled WGS sequence"/>
</dbReference>
<dbReference type="Pfam" id="PF02541">
    <property type="entry name" value="Ppx-GppA"/>
    <property type="match status" value="1"/>
</dbReference>
<dbReference type="CDD" id="cd24052">
    <property type="entry name" value="ASKHA_NBD_HpPPX-GppA-like"/>
    <property type="match status" value="1"/>
</dbReference>
<evidence type="ECO:0000259" key="2">
    <source>
        <dbReference type="Pfam" id="PF21697"/>
    </source>
</evidence>